<evidence type="ECO:0000313" key="5">
    <source>
        <dbReference type="Proteomes" id="UP000504752"/>
    </source>
</evidence>
<evidence type="ECO:0000256" key="1">
    <source>
        <dbReference type="SAM" id="MobiDB-lite"/>
    </source>
</evidence>
<keyword evidence="2" id="KW-0812">Transmembrane</keyword>
<name>A0A6M8B3H4_9ACTO</name>
<evidence type="ECO:0000256" key="2">
    <source>
        <dbReference type="SAM" id="Phobius"/>
    </source>
</evidence>
<keyword evidence="3" id="KW-0732">Signal</keyword>
<feature type="compositionally biased region" description="Low complexity" evidence="1">
    <location>
        <begin position="135"/>
        <end position="165"/>
    </location>
</feature>
<feature type="chain" id="PRO_5026787685" description="LysM domain-containing protein" evidence="3">
    <location>
        <begin position="23"/>
        <end position="291"/>
    </location>
</feature>
<feature type="signal peptide" evidence="3">
    <location>
        <begin position="1"/>
        <end position="22"/>
    </location>
</feature>
<reference evidence="4 5" key="1">
    <citation type="submission" date="2020-05" db="EMBL/GenBank/DDBJ databases">
        <title>Actinomyces sp. zg-325.</title>
        <authorList>
            <person name="Yang C."/>
        </authorList>
    </citation>
    <scope>NUCLEOTIDE SEQUENCE [LARGE SCALE GENOMIC DNA]</scope>
    <source>
        <strain evidence="5">zg-325</strain>
    </source>
</reference>
<dbReference type="Proteomes" id="UP000504752">
    <property type="component" value="Chromosome"/>
</dbReference>
<keyword evidence="2" id="KW-0472">Membrane</keyword>
<evidence type="ECO:0000313" key="4">
    <source>
        <dbReference type="EMBL" id="QKD79207.1"/>
    </source>
</evidence>
<keyword evidence="5" id="KW-1185">Reference proteome</keyword>
<accession>A0A6M8B3H4</accession>
<dbReference type="AlphaFoldDB" id="A0A6M8B3H4"/>
<protein>
    <recommendedName>
        <fullName evidence="6">LysM domain-containing protein</fullName>
    </recommendedName>
</protein>
<feature type="compositionally biased region" description="Pro residues" evidence="1">
    <location>
        <begin position="166"/>
        <end position="175"/>
    </location>
</feature>
<dbReference type="PROSITE" id="PS51318">
    <property type="entry name" value="TAT"/>
    <property type="match status" value="1"/>
</dbReference>
<evidence type="ECO:0000256" key="3">
    <source>
        <dbReference type="SAM" id="SignalP"/>
    </source>
</evidence>
<proteinExistence type="predicted"/>
<sequence length="291" mass="28110">MTVARRLLLMAAVSAAATVALALASADAVGVLVRADPSRWGRAELSAALVAALGGLGSLGAAWHLLSAAVAIAATRTPRGGPARSAVERWGAPLVRRIAVGALLAGAAAAPAVAAEPPGPEAPYLGWRPTSSQTGPTAAPASSGSPVTGPSAPSSAPSLEEGPAPTSAPPAPAPPSGGTATGVEEPAGSGDGERGTGSPGPREGSANSTPDAGSAPSAGTGQEAALVVEPGQSLWSISAARLGPQASAADIARAWPLLYRANEGAIGSEPGLIHPGQRLTVPEGLTPPAQD</sequence>
<keyword evidence="2" id="KW-1133">Transmembrane helix</keyword>
<gene>
    <name evidence="4" type="ORF">HPC72_02110</name>
</gene>
<evidence type="ECO:0008006" key="6">
    <source>
        <dbReference type="Google" id="ProtNLM"/>
    </source>
</evidence>
<dbReference type="KEGG" id="amam:HPC72_02110"/>
<feature type="region of interest" description="Disordered" evidence="1">
    <location>
        <begin position="113"/>
        <end position="226"/>
    </location>
</feature>
<dbReference type="EMBL" id="CP053642">
    <property type="protein sequence ID" value="QKD79207.1"/>
    <property type="molecule type" value="Genomic_DNA"/>
</dbReference>
<organism evidence="4 5">
    <name type="scientific">Actinomyces marmotae</name>
    <dbReference type="NCBI Taxonomy" id="2737173"/>
    <lineage>
        <taxon>Bacteria</taxon>
        <taxon>Bacillati</taxon>
        <taxon>Actinomycetota</taxon>
        <taxon>Actinomycetes</taxon>
        <taxon>Actinomycetales</taxon>
        <taxon>Actinomycetaceae</taxon>
        <taxon>Actinomyces</taxon>
    </lineage>
</organism>
<dbReference type="Gene3D" id="3.10.350.10">
    <property type="entry name" value="LysM domain"/>
    <property type="match status" value="1"/>
</dbReference>
<feature type="transmembrane region" description="Helical" evidence="2">
    <location>
        <begin position="50"/>
        <end position="73"/>
    </location>
</feature>
<dbReference type="InterPro" id="IPR036779">
    <property type="entry name" value="LysM_dom_sf"/>
</dbReference>
<dbReference type="RefSeq" id="WP_159524186.1">
    <property type="nucleotide sequence ID" value="NZ_CP053642.1"/>
</dbReference>
<dbReference type="InterPro" id="IPR006311">
    <property type="entry name" value="TAT_signal"/>
</dbReference>
<feature type="region of interest" description="Disordered" evidence="1">
    <location>
        <begin position="267"/>
        <end position="291"/>
    </location>
</feature>